<feature type="binding site" evidence="5">
    <location>
        <position position="368"/>
    </location>
    <ligand>
        <name>Ca(2+)</name>
        <dbReference type="ChEBI" id="CHEBI:29108"/>
    </ligand>
</feature>
<evidence type="ECO:0000256" key="5">
    <source>
        <dbReference type="PIRSR" id="PIRSR001227-2"/>
    </source>
</evidence>
<keyword evidence="3" id="KW-0865">Zymogen</keyword>
<dbReference type="GO" id="GO:0016811">
    <property type="term" value="F:hydrolase activity, acting on carbon-nitrogen (but not peptide) bonds, in linear amides"/>
    <property type="evidence" value="ECO:0007669"/>
    <property type="project" value="InterPro"/>
</dbReference>
<dbReference type="InterPro" id="IPR002692">
    <property type="entry name" value="S45"/>
</dbReference>
<dbReference type="PANTHER" id="PTHR34218:SF4">
    <property type="entry name" value="ACYL-HOMOSERINE LACTONE ACYLASE QUIP"/>
    <property type="match status" value="1"/>
</dbReference>
<name>A0A918XL20_9ACTN</name>
<accession>A0A918XL20</accession>
<dbReference type="InterPro" id="IPR043147">
    <property type="entry name" value="Penicillin_amidase_A-knob"/>
</dbReference>
<dbReference type="PANTHER" id="PTHR34218">
    <property type="entry name" value="PEPTIDASE S45 PENICILLIN AMIDASE"/>
    <property type="match status" value="1"/>
</dbReference>
<feature type="binding site" evidence="5">
    <location>
        <position position="202"/>
    </location>
    <ligand>
        <name>Ca(2+)</name>
        <dbReference type="ChEBI" id="CHEBI:29108"/>
    </ligand>
</feature>
<sequence length="840" mass="91070">MGVLRKPVLLRVLLGLLAAIIVLALLAALLSVWAVRRPFPQTSGEIDLPGLHSRVEVVRDEHGVTNIYADQAHDLFMAQGFTHAQDRFWEMDFRRHVTSGRVAELFGPDHVETDVFLRTMGWRHVAEQEYELLDEDTRAHLDSYADGVNAWLEQNGDASASLEHSLLTVMNGGHEIEPWQPADSLAWLKAMAWDLSGNMSEETERGRLLAAGFDEEQIGELYPPYPFEEHAPTTVTEEHADPAAEPSSTEEDARRAPGPAGGQDALERVADSVGAVPDLLGPGGSPDLGSNAWAVSGEHTESGEPLLANDPHLGASMPSTWYQMGLHCTGPAEECPYDVSGFGFSGLPGVVIGQNESIAWGFTNLYPDVMDLYVEEVDGDTHRYGDEWLPVETREETVRVQGGEDVDITVRSTVNGPIVSDAQAGAGQREAGQAQDGGSGDVSLKWTALEPGGTADAIFAMNRARDWEDFREAARSFEVPSQNLVYADGEGNIGYQAPGKVPVRGEGDGRFPAPGWDPDHAWEDYLPFEELPSVLNPESGLVITANQASVDDEYAHMLTDDWDYGYRGQRINDLAEEALADGPVGVQDMERMHMDSYHLAAEPLVPHLLGADVDGVTAQAQEQLADWDLYTGADSAGAAFYQATWRHLLPTLFDELDPVGMGDGSRGMYVVNNLLEDPDSPWWEGEDADGRDEVLAASMDAAAAELTDLLGDDPSEWRWGDLHTLTATHESFGTSGIAVVERLFNRGPVESSGGGSIVNATGWDASEGFGIVTVPSMRMVVDLSDRDASTWVNLTGNSGHAFHGNYDDQLDLWSAGETLPWAVSEEAVRGAGSDELTLVP</sequence>
<dbReference type="Proteomes" id="UP000654947">
    <property type="component" value="Unassembled WGS sequence"/>
</dbReference>
<dbReference type="Pfam" id="PF01804">
    <property type="entry name" value="Penicil_amidase"/>
    <property type="match status" value="1"/>
</dbReference>
<dbReference type="GO" id="GO:0046872">
    <property type="term" value="F:metal ion binding"/>
    <property type="evidence" value="ECO:0007669"/>
    <property type="project" value="UniProtKB-KW"/>
</dbReference>
<dbReference type="Gene3D" id="3.60.20.10">
    <property type="entry name" value="Glutamine Phosphoribosylpyrophosphate, subunit 1, domain 1"/>
    <property type="match status" value="1"/>
</dbReference>
<comment type="cofactor">
    <cofactor evidence="5">
        <name>Ca(2+)</name>
        <dbReference type="ChEBI" id="CHEBI:29108"/>
    </cofactor>
    <text evidence="5">Binds 1 Ca(2+) ion per dimer.</text>
</comment>
<dbReference type="SUPFAM" id="SSF56235">
    <property type="entry name" value="N-terminal nucleophile aminohydrolases (Ntn hydrolases)"/>
    <property type="match status" value="1"/>
</dbReference>
<evidence type="ECO:0000256" key="3">
    <source>
        <dbReference type="ARBA" id="ARBA00023145"/>
    </source>
</evidence>
<dbReference type="RefSeq" id="WP_193518689.1">
    <property type="nucleotide sequence ID" value="NZ_BMXL01000044.1"/>
</dbReference>
<dbReference type="Gene3D" id="1.10.1400.10">
    <property type="match status" value="1"/>
</dbReference>
<feature type="compositionally biased region" description="Low complexity" evidence="6">
    <location>
        <begin position="423"/>
        <end position="434"/>
    </location>
</feature>
<feature type="region of interest" description="Disordered" evidence="6">
    <location>
        <begin position="234"/>
        <end position="307"/>
    </location>
</feature>
<feature type="binding site" evidence="5">
    <location>
        <position position="371"/>
    </location>
    <ligand>
        <name>Ca(2+)</name>
        <dbReference type="ChEBI" id="CHEBI:29108"/>
    </ligand>
</feature>
<keyword evidence="8" id="KW-1185">Reference proteome</keyword>
<evidence type="ECO:0000313" key="7">
    <source>
        <dbReference type="EMBL" id="GHD37046.1"/>
    </source>
</evidence>
<evidence type="ECO:0000256" key="6">
    <source>
        <dbReference type="SAM" id="MobiDB-lite"/>
    </source>
</evidence>
<dbReference type="InterPro" id="IPR023343">
    <property type="entry name" value="Penicillin_amidase_dom1"/>
</dbReference>
<evidence type="ECO:0000256" key="4">
    <source>
        <dbReference type="PIRSR" id="PIRSR001227-1"/>
    </source>
</evidence>
<comment type="caution">
    <text evidence="7">The sequence shown here is derived from an EMBL/GenBank/DDBJ whole genome shotgun (WGS) entry which is preliminary data.</text>
</comment>
<organism evidence="7 8">
    <name type="scientific">Nocardiopsis kunsanensis</name>
    <dbReference type="NCBI Taxonomy" id="141693"/>
    <lineage>
        <taxon>Bacteria</taxon>
        <taxon>Bacillati</taxon>
        <taxon>Actinomycetota</taxon>
        <taxon>Actinomycetes</taxon>
        <taxon>Streptosporangiales</taxon>
        <taxon>Nocardiopsidaceae</taxon>
        <taxon>Nocardiopsis</taxon>
    </lineage>
</organism>
<comment type="similarity">
    <text evidence="1">Belongs to the peptidase S45 family.</text>
</comment>
<evidence type="ECO:0000313" key="8">
    <source>
        <dbReference type="Proteomes" id="UP000654947"/>
    </source>
</evidence>
<keyword evidence="5" id="KW-0106">Calcium</keyword>
<feature type="region of interest" description="Disordered" evidence="6">
    <location>
        <begin position="423"/>
        <end position="442"/>
    </location>
</feature>
<reference evidence="7 8" key="1">
    <citation type="journal article" date="2014" name="Int. J. Syst. Evol. Microbiol.">
        <title>Complete genome sequence of Corynebacterium casei LMG S-19264T (=DSM 44701T), isolated from a smear-ripened cheese.</title>
        <authorList>
            <consortium name="US DOE Joint Genome Institute (JGI-PGF)"/>
            <person name="Walter F."/>
            <person name="Albersmeier A."/>
            <person name="Kalinowski J."/>
            <person name="Ruckert C."/>
        </authorList>
    </citation>
    <scope>NUCLEOTIDE SEQUENCE [LARGE SCALE GENOMIC DNA]</scope>
    <source>
        <strain evidence="7 8">KCTC 19473</strain>
    </source>
</reference>
<dbReference type="GO" id="GO:0017000">
    <property type="term" value="P:antibiotic biosynthetic process"/>
    <property type="evidence" value="ECO:0007669"/>
    <property type="project" value="InterPro"/>
</dbReference>
<dbReference type="Gene3D" id="1.10.439.10">
    <property type="entry name" value="Penicillin Amidohydrolase, domain 1"/>
    <property type="match status" value="1"/>
</dbReference>
<protein>
    <submittedName>
        <fullName evidence="7">Peptidase S45</fullName>
    </submittedName>
</protein>
<dbReference type="InterPro" id="IPR029055">
    <property type="entry name" value="Ntn_hydrolases_N"/>
</dbReference>
<proteinExistence type="inferred from homology"/>
<dbReference type="CDD" id="cd03747">
    <property type="entry name" value="Ntn_PGA_like"/>
    <property type="match status" value="1"/>
</dbReference>
<keyword evidence="2" id="KW-0378">Hydrolase</keyword>
<dbReference type="InterPro" id="IPR043146">
    <property type="entry name" value="Penicillin_amidase_N_B-knob"/>
</dbReference>
<evidence type="ECO:0000256" key="1">
    <source>
        <dbReference type="ARBA" id="ARBA00006586"/>
    </source>
</evidence>
<dbReference type="AlphaFoldDB" id="A0A918XL20"/>
<dbReference type="Gene3D" id="2.30.120.10">
    <property type="match status" value="1"/>
</dbReference>
<evidence type="ECO:0000256" key="2">
    <source>
        <dbReference type="ARBA" id="ARBA00022801"/>
    </source>
</evidence>
<dbReference type="PIRSF" id="PIRSF001227">
    <property type="entry name" value="Pen_acylase"/>
    <property type="match status" value="1"/>
</dbReference>
<keyword evidence="5" id="KW-0479">Metal-binding</keyword>
<gene>
    <name evidence="7" type="ORF">GCM10007147_44800</name>
</gene>
<dbReference type="InterPro" id="IPR014395">
    <property type="entry name" value="Pen/GL7ACA/AHL_acylase"/>
</dbReference>
<dbReference type="EMBL" id="BMXL01000044">
    <property type="protein sequence ID" value="GHD37046.1"/>
    <property type="molecule type" value="Genomic_DNA"/>
</dbReference>
<feature type="active site" description="Nucleophile" evidence="4">
    <location>
        <position position="290"/>
    </location>
</feature>